<dbReference type="Pfam" id="PF02397">
    <property type="entry name" value="Bac_transf"/>
    <property type="match status" value="1"/>
</dbReference>
<dbReference type="PANTHER" id="PTHR30576:SF21">
    <property type="entry name" value="UDP-GLUCOSE:UNDECAPRENYL-PHOSPHATE GLUCOSE-1-PHOSPHATE TRANSFERASE"/>
    <property type="match status" value="1"/>
</dbReference>
<dbReference type="InterPro" id="IPR003362">
    <property type="entry name" value="Bact_transf"/>
</dbReference>
<feature type="domain" description="Bacterial sugar transferase" evidence="4">
    <location>
        <begin position="47"/>
        <end position="231"/>
    </location>
</feature>
<feature type="transmembrane region" description="Helical" evidence="3">
    <location>
        <begin position="52"/>
        <end position="73"/>
    </location>
</feature>
<keyword evidence="2" id="KW-0270">Exopolysaccharide synthesis</keyword>
<accession>A0ABQ4R4W7</accession>
<keyword evidence="6" id="KW-1185">Reference proteome</keyword>
<keyword evidence="3" id="KW-0472">Membrane</keyword>
<dbReference type="Proteomes" id="UP001055167">
    <property type="component" value="Unassembled WGS sequence"/>
</dbReference>
<evidence type="ECO:0000256" key="3">
    <source>
        <dbReference type="SAM" id="Phobius"/>
    </source>
</evidence>
<reference evidence="5" key="1">
    <citation type="journal article" date="2021" name="Front. Microbiol.">
        <title>Comprehensive Comparative Genomics and Phenotyping of Methylobacterium Species.</title>
        <authorList>
            <person name="Alessa O."/>
            <person name="Ogura Y."/>
            <person name="Fujitani Y."/>
            <person name="Takami H."/>
            <person name="Hayashi T."/>
            <person name="Sahin N."/>
            <person name="Tani A."/>
        </authorList>
    </citation>
    <scope>NUCLEOTIDE SEQUENCE</scope>
    <source>
        <strain evidence="5">KCTC 52305</strain>
    </source>
</reference>
<protein>
    <recommendedName>
        <fullName evidence="4">Bacterial sugar transferase domain-containing protein</fullName>
    </recommendedName>
</protein>
<evidence type="ECO:0000313" key="6">
    <source>
        <dbReference type="Proteomes" id="UP001055167"/>
    </source>
</evidence>
<evidence type="ECO:0000256" key="1">
    <source>
        <dbReference type="ARBA" id="ARBA00006464"/>
    </source>
</evidence>
<comment type="caution">
    <text evidence="5">The sequence shown here is derived from an EMBL/GenBank/DDBJ whole genome shotgun (WGS) entry which is preliminary data.</text>
</comment>
<sequence>MPRGIAVDFEYRGRPVQGAGVPAHPRVAPSERPLDRRAATINLAVTKRATDLAIAAVALLFLLPVFAVVALLIKAESRGPVFFRQRRYGVGQRTFLILKFRTMTVLESTGAFQQAVVNDARVTRIGRFLRRSSLDEMPQLLNVLIGDMSLVGPRPHAIAMDDAYAQAVRDYDDRFLVRPGLTGLAQISGYRGPTDTHDKIARRIARDRAYIRRWSLLLDLAIMMRTPIALVKDPNAL</sequence>
<reference evidence="5" key="2">
    <citation type="submission" date="2021-08" db="EMBL/GenBank/DDBJ databases">
        <authorList>
            <person name="Tani A."/>
            <person name="Ola A."/>
            <person name="Ogura Y."/>
            <person name="Katsura K."/>
            <person name="Hayashi T."/>
        </authorList>
    </citation>
    <scope>NUCLEOTIDE SEQUENCE</scope>
    <source>
        <strain evidence="5">KCTC 52305</strain>
    </source>
</reference>
<name>A0ABQ4R4W7_9HYPH</name>
<evidence type="ECO:0000313" key="5">
    <source>
        <dbReference type="EMBL" id="GJD52179.1"/>
    </source>
</evidence>
<keyword evidence="3" id="KW-1133">Transmembrane helix</keyword>
<dbReference type="PANTHER" id="PTHR30576">
    <property type="entry name" value="COLANIC BIOSYNTHESIS UDP-GLUCOSE LIPID CARRIER TRANSFERASE"/>
    <property type="match status" value="1"/>
</dbReference>
<comment type="similarity">
    <text evidence="1">Belongs to the bacterial sugar transferase family.</text>
</comment>
<evidence type="ECO:0000256" key="2">
    <source>
        <dbReference type="ARBA" id="ARBA00023169"/>
    </source>
</evidence>
<evidence type="ECO:0000259" key="4">
    <source>
        <dbReference type="Pfam" id="PF02397"/>
    </source>
</evidence>
<keyword evidence="3" id="KW-0812">Transmembrane</keyword>
<dbReference type="RefSeq" id="WP_128564596.1">
    <property type="nucleotide sequence ID" value="NZ_BPQH01000017.1"/>
</dbReference>
<proteinExistence type="inferred from homology"/>
<gene>
    <name evidence="5" type="ORF">OPKNFCMD_4941</name>
</gene>
<dbReference type="EMBL" id="BPQH01000017">
    <property type="protein sequence ID" value="GJD52179.1"/>
    <property type="molecule type" value="Genomic_DNA"/>
</dbReference>
<organism evidence="5 6">
    <name type="scientific">Methylobacterium crusticola</name>
    <dbReference type="NCBI Taxonomy" id="1697972"/>
    <lineage>
        <taxon>Bacteria</taxon>
        <taxon>Pseudomonadati</taxon>
        <taxon>Pseudomonadota</taxon>
        <taxon>Alphaproteobacteria</taxon>
        <taxon>Hyphomicrobiales</taxon>
        <taxon>Methylobacteriaceae</taxon>
        <taxon>Methylobacterium</taxon>
    </lineage>
</organism>